<dbReference type="OMA" id="TEWCDAF"/>
<dbReference type="InterPro" id="IPR036617">
    <property type="entry name" value="BAF_sf"/>
</dbReference>
<organism evidence="7 8">
    <name type="scientific">Romanomermis culicivorax</name>
    <name type="common">Nematode worm</name>
    <dbReference type="NCBI Taxonomy" id="13658"/>
    <lineage>
        <taxon>Eukaryota</taxon>
        <taxon>Metazoa</taxon>
        <taxon>Ecdysozoa</taxon>
        <taxon>Nematoda</taxon>
        <taxon>Enoplea</taxon>
        <taxon>Dorylaimia</taxon>
        <taxon>Mermithida</taxon>
        <taxon>Mermithoidea</taxon>
        <taxon>Mermithidae</taxon>
        <taxon>Romanomermis</taxon>
    </lineage>
</organism>
<keyword evidence="7" id="KW-1185">Reference proteome</keyword>
<name>A0A915JCP8_ROMCU</name>
<evidence type="ECO:0000256" key="4">
    <source>
        <dbReference type="ARBA" id="ARBA00038496"/>
    </source>
</evidence>
<dbReference type="PANTHER" id="PTHR47507:SF6">
    <property type="entry name" value="BARRIER-TO-AUTOINTEGRATION FACTOR"/>
    <property type="match status" value="1"/>
</dbReference>
<reference evidence="8" key="1">
    <citation type="submission" date="2022-11" db="UniProtKB">
        <authorList>
            <consortium name="WormBaseParasite"/>
        </authorList>
    </citation>
    <scope>IDENTIFICATION</scope>
</reference>
<dbReference type="Proteomes" id="UP000887565">
    <property type="component" value="Unplaced"/>
</dbReference>
<dbReference type="GO" id="GO:0000793">
    <property type="term" value="C:condensed chromosome"/>
    <property type="evidence" value="ECO:0007669"/>
    <property type="project" value="TreeGrafter"/>
</dbReference>
<comment type="subunit">
    <text evidence="5">Interacts with emr-1 and lem-2. Interacts with lem-4l, leading to decreased phosphorylation by VRK1 and promoting dephosphorylation by protein phosphatase 2A (PP2A).</text>
</comment>
<evidence type="ECO:0000313" key="8">
    <source>
        <dbReference type="WBParaSite" id="nRc.2.0.1.t23401-RA"/>
    </source>
</evidence>
<evidence type="ECO:0000256" key="2">
    <source>
        <dbReference type="ARBA" id="ARBA00023125"/>
    </source>
</evidence>
<dbReference type="Gene3D" id="1.10.150.40">
    <property type="entry name" value="Barrier-to-autointegration factor, BAF"/>
    <property type="match status" value="1"/>
</dbReference>
<accession>A0A915JCP8</accession>
<comment type="subcellular location">
    <subcellularLocation>
        <location evidence="1">Nucleus</location>
    </subcellularLocation>
</comment>
<dbReference type="InterPro" id="IPR051387">
    <property type="entry name" value="BAF"/>
</dbReference>
<keyword evidence="2" id="KW-0238">DNA-binding</keyword>
<dbReference type="FunFam" id="1.10.150.40:FF:000005">
    <property type="entry name" value="Barrier-to-autointegration factor 1"/>
    <property type="match status" value="1"/>
</dbReference>
<dbReference type="SUPFAM" id="SSF47798">
    <property type="entry name" value="Barrier-to-autointegration factor, BAF"/>
    <property type="match status" value="1"/>
</dbReference>
<comment type="similarity">
    <text evidence="4">Belongs to the BAF family.</text>
</comment>
<evidence type="ECO:0000256" key="6">
    <source>
        <dbReference type="ARBA" id="ARBA00069025"/>
    </source>
</evidence>
<sequence length="90" mass="10255">MPTTSVKHRDFIGESMSDKHVTTLAGIGETYGKKLEAEGYDKAYVVLGQFLLLKKQKDLFKDWLKEVASVTSQHGESCYNCLNEWCEQHL</sequence>
<evidence type="ECO:0000256" key="3">
    <source>
        <dbReference type="ARBA" id="ARBA00023242"/>
    </source>
</evidence>
<dbReference type="AlphaFoldDB" id="A0A915JCP8"/>
<dbReference type="WBParaSite" id="nRc.2.0.1.t23401-RA">
    <property type="protein sequence ID" value="nRc.2.0.1.t23401-RA"/>
    <property type="gene ID" value="nRc.2.0.1.g23401"/>
</dbReference>
<dbReference type="InterPro" id="IPR004122">
    <property type="entry name" value="BAF_prot"/>
</dbReference>
<protein>
    <recommendedName>
        <fullName evidence="6">Barrier-to-autointegration factor 1</fullName>
    </recommendedName>
</protein>
<dbReference type="GO" id="GO:0005634">
    <property type="term" value="C:nucleus"/>
    <property type="evidence" value="ECO:0007669"/>
    <property type="project" value="UniProtKB-SubCell"/>
</dbReference>
<proteinExistence type="inferred from homology"/>
<keyword evidence="3" id="KW-0539">Nucleus</keyword>
<dbReference type="GO" id="GO:0051276">
    <property type="term" value="P:chromosome organization"/>
    <property type="evidence" value="ECO:0007669"/>
    <property type="project" value="TreeGrafter"/>
</dbReference>
<dbReference type="Pfam" id="PF02961">
    <property type="entry name" value="SAM_BAF"/>
    <property type="match status" value="1"/>
</dbReference>
<dbReference type="PANTHER" id="PTHR47507">
    <property type="entry name" value="BARRIER TO AUTOINTEGRATION FACTOR 2"/>
    <property type="match status" value="1"/>
</dbReference>
<evidence type="ECO:0000313" key="7">
    <source>
        <dbReference type="Proteomes" id="UP000887565"/>
    </source>
</evidence>
<evidence type="ECO:0000256" key="1">
    <source>
        <dbReference type="ARBA" id="ARBA00004123"/>
    </source>
</evidence>
<evidence type="ECO:0000256" key="5">
    <source>
        <dbReference type="ARBA" id="ARBA00064955"/>
    </source>
</evidence>
<dbReference type="SMART" id="SM01023">
    <property type="entry name" value="BAF"/>
    <property type="match status" value="1"/>
</dbReference>
<dbReference type="GO" id="GO:0003677">
    <property type="term" value="F:DNA binding"/>
    <property type="evidence" value="ECO:0007669"/>
    <property type="project" value="UniProtKB-KW"/>
</dbReference>